<dbReference type="PROSITE" id="PS50887">
    <property type="entry name" value="GGDEF"/>
    <property type="match status" value="1"/>
</dbReference>
<dbReference type="PANTHER" id="PTHR44757:SF4">
    <property type="entry name" value="DIGUANYLATE CYCLASE DGCE-RELATED"/>
    <property type="match status" value="1"/>
</dbReference>
<feature type="transmembrane region" description="Helical" evidence="12">
    <location>
        <begin position="240"/>
        <end position="265"/>
    </location>
</feature>
<evidence type="ECO:0000256" key="10">
    <source>
        <dbReference type="ARBA" id="ARBA00022989"/>
    </source>
</evidence>
<proteinExistence type="predicted"/>
<comment type="cofactor">
    <cofactor evidence="1">
        <name>Mg(2+)</name>
        <dbReference type="ChEBI" id="CHEBI:18420"/>
    </cofactor>
</comment>
<keyword evidence="3" id="KW-1003">Cell membrane</keyword>
<evidence type="ECO:0000256" key="1">
    <source>
        <dbReference type="ARBA" id="ARBA00001946"/>
    </source>
</evidence>
<dbReference type="InterPro" id="IPR013767">
    <property type="entry name" value="PAS_fold"/>
</dbReference>
<evidence type="ECO:0000256" key="8">
    <source>
        <dbReference type="ARBA" id="ARBA00022741"/>
    </source>
</evidence>
<keyword evidence="11 12" id="KW-0472">Membrane</keyword>
<dbReference type="InterPro" id="IPR000700">
    <property type="entry name" value="PAS-assoc_C"/>
</dbReference>
<dbReference type="SUPFAM" id="SSF55073">
    <property type="entry name" value="Nucleotide cyclase"/>
    <property type="match status" value="1"/>
</dbReference>
<evidence type="ECO:0000256" key="7">
    <source>
        <dbReference type="ARBA" id="ARBA00022737"/>
    </source>
</evidence>
<dbReference type="NCBIfam" id="TIGR00229">
    <property type="entry name" value="sensory_box"/>
    <property type="match status" value="3"/>
</dbReference>
<keyword evidence="4" id="KW-0997">Cell inner membrane</keyword>
<dbReference type="PROSITE" id="PS50112">
    <property type="entry name" value="PAS"/>
    <property type="match status" value="2"/>
</dbReference>
<keyword evidence="6 12" id="KW-0812">Transmembrane</keyword>
<dbReference type="Gene3D" id="2.10.70.100">
    <property type="match status" value="1"/>
</dbReference>
<dbReference type="InterPro" id="IPR013656">
    <property type="entry name" value="PAS_4"/>
</dbReference>
<dbReference type="Gene3D" id="3.30.450.20">
    <property type="entry name" value="PAS domain"/>
    <property type="match status" value="3"/>
</dbReference>
<evidence type="ECO:0000256" key="3">
    <source>
        <dbReference type="ARBA" id="ARBA00022475"/>
    </source>
</evidence>
<keyword evidence="8" id="KW-0547">Nucleotide-binding</keyword>
<dbReference type="InterPro" id="IPR000014">
    <property type="entry name" value="PAS"/>
</dbReference>
<dbReference type="InterPro" id="IPR052155">
    <property type="entry name" value="Biofilm_reg_signaling"/>
</dbReference>
<keyword evidence="7" id="KW-0677">Repeat</keyword>
<dbReference type="PROSITE" id="PS50113">
    <property type="entry name" value="PAC"/>
    <property type="match status" value="3"/>
</dbReference>
<dbReference type="InterPro" id="IPR000160">
    <property type="entry name" value="GGDEF_dom"/>
</dbReference>
<dbReference type="InterPro" id="IPR013655">
    <property type="entry name" value="PAS_fold_3"/>
</dbReference>
<evidence type="ECO:0000256" key="9">
    <source>
        <dbReference type="ARBA" id="ARBA00022777"/>
    </source>
</evidence>
<dbReference type="GO" id="GO:0016301">
    <property type="term" value="F:kinase activity"/>
    <property type="evidence" value="ECO:0007669"/>
    <property type="project" value="UniProtKB-KW"/>
</dbReference>
<gene>
    <name evidence="16" type="ORF">PtoMrB4_49820</name>
</gene>
<evidence type="ECO:0000256" key="11">
    <source>
        <dbReference type="ARBA" id="ARBA00023136"/>
    </source>
</evidence>
<dbReference type="Pfam" id="PF08448">
    <property type="entry name" value="PAS_4"/>
    <property type="match status" value="1"/>
</dbReference>
<evidence type="ECO:0000256" key="5">
    <source>
        <dbReference type="ARBA" id="ARBA00022679"/>
    </source>
</evidence>
<dbReference type="GeneID" id="57400212"/>
<evidence type="ECO:0000259" key="14">
    <source>
        <dbReference type="PROSITE" id="PS50113"/>
    </source>
</evidence>
<dbReference type="PANTHER" id="PTHR44757">
    <property type="entry name" value="DIGUANYLATE CYCLASE DGCP"/>
    <property type="match status" value="1"/>
</dbReference>
<dbReference type="InterPro" id="IPR007895">
    <property type="entry name" value="MASE1"/>
</dbReference>
<evidence type="ECO:0000256" key="4">
    <source>
        <dbReference type="ARBA" id="ARBA00022519"/>
    </source>
</evidence>
<evidence type="ECO:0000256" key="2">
    <source>
        <dbReference type="ARBA" id="ARBA00004429"/>
    </source>
</evidence>
<dbReference type="InterPro" id="IPR029787">
    <property type="entry name" value="Nucleotide_cyclase"/>
</dbReference>
<dbReference type="GO" id="GO:0006355">
    <property type="term" value="P:regulation of DNA-templated transcription"/>
    <property type="evidence" value="ECO:0007669"/>
    <property type="project" value="InterPro"/>
</dbReference>
<dbReference type="AlphaFoldDB" id="A0A679GNE0"/>
<evidence type="ECO:0000313" key="17">
    <source>
        <dbReference type="Proteomes" id="UP000501237"/>
    </source>
</evidence>
<dbReference type="Proteomes" id="UP000501237">
    <property type="component" value="Chromosome"/>
</dbReference>
<evidence type="ECO:0000259" key="15">
    <source>
        <dbReference type="PROSITE" id="PS50887"/>
    </source>
</evidence>
<dbReference type="SMART" id="SM00086">
    <property type="entry name" value="PAC"/>
    <property type="match status" value="3"/>
</dbReference>
<dbReference type="SUPFAM" id="SSF55785">
    <property type="entry name" value="PYP-like sensor domain (PAS domain)"/>
    <property type="match status" value="3"/>
</dbReference>
<dbReference type="Pfam" id="PF08447">
    <property type="entry name" value="PAS_3"/>
    <property type="match status" value="1"/>
</dbReference>
<dbReference type="FunFam" id="2.10.70.100:FF:000001">
    <property type="entry name" value="Sensory transduction histidine kinase"/>
    <property type="match status" value="1"/>
</dbReference>
<accession>A0A679GNE0</accession>
<dbReference type="KEGG" id="poj:PtoMrB4_49820"/>
<dbReference type="InterPro" id="IPR043128">
    <property type="entry name" value="Rev_trsase/Diguanyl_cyclase"/>
</dbReference>
<name>A0A679GNE0_9GAMM</name>
<evidence type="ECO:0000313" key="16">
    <source>
        <dbReference type="EMBL" id="BCA31005.1"/>
    </source>
</evidence>
<feature type="domain" description="PAC" evidence="14">
    <location>
        <begin position="642"/>
        <end position="694"/>
    </location>
</feature>
<keyword evidence="10 12" id="KW-1133">Transmembrane helix</keyword>
<feature type="domain" description="GGDEF" evidence="15">
    <location>
        <begin position="726"/>
        <end position="859"/>
    </location>
</feature>
<dbReference type="GO" id="GO:0000166">
    <property type="term" value="F:nucleotide binding"/>
    <property type="evidence" value="ECO:0007669"/>
    <property type="project" value="UniProtKB-KW"/>
</dbReference>
<dbReference type="InterPro" id="IPR035965">
    <property type="entry name" value="PAS-like_dom_sf"/>
</dbReference>
<feature type="transmembrane region" description="Helical" evidence="12">
    <location>
        <begin position="21"/>
        <end position="42"/>
    </location>
</feature>
<dbReference type="Pfam" id="PF00990">
    <property type="entry name" value="GGDEF"/>
    <property type="match status" value="1"/>
</dbReference>
<dbReference type="Pfam" id="PF05231">
    <property type="entry name" value="MASE1"/>
    <property type="match status" value="1"/>
</dbReference>
<evidence type="ECO:0000259" key="13">
    <source>
        <dbReference type="PROSITE" id="PS50112"/>
    </source>
</evidence>
<keyword evidence="5" id="KW-0808">Transferase</keyword>
<dbReference type="CDD" id="cd01949">
    <property type="entry name" value="GGDEF"/>
    <property type="match status" value="1"/>
</dbReference>
<comment type="subcellular location">
    <subcellularLocation>
        <location evidence="2">Cell inner membrane</location>
        <topology evidence="2">Multi-pass membrane protein</topology>
    </subcellularLocation>
</comment>
<keyword evidence="9" id="KW-0418">Kinase</keyword>
<dbReference type="CDD" id="cd00130">
    <property type="entry name" value="PAS"/>
    <property type="match status" value="3"/>
</dbReference>
<dbReference type="FunFam" id="3.30.70.270:FF:000001">
    <property type="entry name" value="Diguanylate cyclase domain protein"/>
    <property type="match status" value="1"/>
</dbReference>
<dbReference type="NCBIfam" id="TIGR00254">
    <property type="entry name" value="GGDEF"/>
    <property type="match status" value="1"/>
</dbReference>
<dbReference type="SMART" id="SM00267">
    <property type="entry name" value="GGDEF"/>
    <property type="match status" value="1"/>
</dbReference>
<feature type="domain" description="PAS" evidence="13">
    <location>
        <begin position="310"/>
        <end position="380"/>
    </location>
</feature>
<protein>
    <recommendedName>
        <fullName evidence="18">PAS domain S-box-containing protein/diguanylate cyclase (GGDEF) domain-containing protein</fullName>
    </recommendedName>
</protein>
<feature type="transmembrane region" description="Helical" evidence="12">
    <location>
        <begin position="277"/>
        <end position="297"/>
    </location>
</feature>
<evidence type="ECO:0000256" key="12">
    <source>
        <dbReference type="SAM" id="Phobius"/>
    </source>
</evidence>
<reference evidence="16 17" key="1">
    <citation type="journal article" date="2020" name="Microbiol. Resour. Announc.">
        <title>Complete genome sequence of Pseudomonas otitidis strain MrB4, isolated from Lake Biwa in Japan.</title>
        <authorList>
            <person name="Miyazaki K."/>
            <person name="Hase E."/>
            <person name="Maruya T."/>
        </authorList>
    </citation>
    <scope>NUCLEOTIDE SEQUENCE [LARGE SCALE GENOMIC DNA]</scope>
    <source>
        <strain evidence="16 17">MrB4</strain>
    </source>
</reference>
<feature type="domain" description="PAS" evidence="13">
    <location>
        <begin position="565"/>
        <end position="637"/>
    </location>
</feature>
<organism evidence="16 17">
    <name type="scientific">Metapseudomonas otitidis</name>
    <dbReference type="NCBI Taxonomy" id="319939"/>
    <lineage>
        <taxon>Bacteria</taxon>
        <taxon>Pseudomonadati</taxon>
        <taxon>Pseudomonadota</taxon>
        <taxon>Gammaproteobacteria</taxon>
        <taxon>Pseudomonadales</taxon>
        <taxon>Pseudomonadaceae</taxon>
        <taxon>Metapseudomonas</taxon>
    </lineage>
</organism>
<feature type="domain" description="PAC" evidence="14">
    <location>
        <begin position="384"/>
        <end position="436"/>
    </location>
</feature>
<evidence type="ECO:0008006" key="18">
    <source>
        <dbReference type="Google" id="ProtNLM"/>
    </source>
</evidence>
<dbReference type="Pfam" id="PF00989">
    <property type="entry name" value="PAS"/>
    <property type="match status" value="1"/>
</dbReference>
<dbReference type="GO" id="GO:0005886">
    <property type="term" value="C:plasma membrane"/>
    <property type="evidence" value="ECO:0007669"/>
    <property type="project" value="UniProtKB-SubCell"/>
</dbReference>
<feature type="domain" description="PAC" evidence="14">
    <location>
        <begin position="512"/>
        <end position="564"/>
    </location>
</feature>
<sequence>MLPPDPRPPSRGFPLDLTPPRLGLHLLVLFVGYLLLALGAAWLSRQPGTISTLWYANAFGIAFLWNQSPRRWPVLLGVMAGANVLAGSLIGDTPQMSACFVPANLLEMSLAAWLLRRTGVAVYMDRSPLAFLRFILLGVLVPPLFSAPLAAGLLQWADYGSFWRTALSWFEGAVLGTVSILPLMVQVQLHGLRSLDIRRRPREFGLHSLAVLVMTPVTLLYVPFPFVYLSLPLLLAAARLSFGGTALLVGCMSLLGGLVIAAGELDTPRIDGMVRELAIYLPLLLSLLPPLLLAAAVEQGRRRRRDLAASEARFRSAMDESAIGMALVDLDGRWQGINRALCEMLDYNRDDLLRLSFREISHPDDLPRDLALLDELLAGQRTSYRLEKRYLRRDGREVWALLAVSLVRDDEGRPQYFIAQIEDIDRRKRAEAREADLLRRYSLATESSGVGVWEWYLASDRIMWDDSLFRLYGLAPRPGAVSYGDWARYLHPADAPGVHCQLQQVRQGQEQADIEFRVIHPDGQVRVLRALGSLVRDASGEPERMVGTAWDVTELRQLAERLRDERERLQVTLNSIGDGVVTTDLQGRVNFLNPVAVRLSGWSNERALGQPIETVLPLEGEHGEVLENPVRQCLEQGTHASIPGLSSLRHPAGGLVAVRGQAAPIRSGQGELLGSVLVFTDVSEARAMQKHLRYAATHDALTALLNRSAFESALAESCHDAEQNDRHSVLCFIDLDRFKHVNDTAGHAAGDEMLRRIARLMQSLVRSGDVLARLGGDEFALILRNCPLDRAQLLGNRLIEGITQMPFEWEDQPFSVGASLGLSRIRSGNSDPEQLLRQADAACYQAKRSGRGCLAIHAGSSAGA</sequence>
<feature type="transmembrane region" description="Helical" evidence="12">
    <location>
        <begin position="166"/>
        <end position="185"/>
    </location>
</feature>
<dbReference type="EMBL" id="AP022642">
    <property type="protein sequence ID" value="BCA31005.1"/>
    <property type="molecule type" value="Genomic_DNA"/>
</dbReference>
<feature type="transmembrane region" description="Helical" evidence="12">
    <location>
        <begin position="206"/>
        <end position="228"/>
    </location>
</feature>
<dbReference type="SMART" id="SM00091">
    <property type="entry name" value="PAS"/>
    <property type="match status" value="3"/>
</dbReference>
<evidence type="ECO:0000256" key="6">
    <source>
        <dbReference type="ARBA" id="ARBA00022692"/>
    </source>
</evidence>
<dbReference type="RefSeq" id="WP_172434756.1">
    <property type="nucleotide sequence ID" value="NZ_AP022642.1"/>
</dbReference>
<dbReference type="Gene3D" id="3.30.70.270">
    <property type="match status" value="1"/>
</dbReference>
<feature type="transmembrane region" description="Helical" evidence="12">
    <location>
        <begin position="134"/>
        <end position="154"/>
    </location>
</feature>
<dbReference type="InterPro" id="IPR001610">
    <property type="entry name" value="PAC"/>
</dbReference>